<feature type="transmembrane region" description="Helical" evidence="13">
    <location>
        <begin position="227"/>
        <end position="250"/>
    </location>
</feature>
<dbReference type="GO" id="GO:0006811">
    <property type="term" value="P:monoatomic ion transport"/>
    <property type="evidence" value="ECO:0007669"/>
    <property type="project" value="UniProtKB-KW"/>
</dbReference>
<proteinExistence type="predicted"/>
<evidence type="ECO:0000256" key="12">
    <source>
        <dbReference type="SAM" id="MobiDB-lite"/>
    </source>
</evidence>
<dbReference type="GO" id="GO:0015098">
    <property type="term" value="F:molybdate ion transmembrane transporter activity"/>
    <property type="evidence" value="ECO:0007669"/>
    <property type="project" value="InterPro"/>
</dbReference>
<accession>A0A9N8EH96</accession>
<comment type="function">
    <text evidence="1">Mediates high-affinity intracellular uptake of the rare oligo-element molybdenum.</text>
</comment>
<keyword evidence="5" id="KW-1003">Cell membrane</keyword>
<dbReference type="Pfam" id="PF05631">
    <property type="entry name" value="MFS_5"/>
    <property type="match status" value="1"/>
</dbReference>
<dbReference type="Proteomes" id="UP001153069">
    <property type="component" value="Unassembled WGS sequence"/>
</dbReference>
<feature type="transmembrane region" description="Helical" evidence="13">
    <location>
        <begin position="415"/>
        <end position="434"/>
    </location>
</feature>
<keyword evidence="6 13" id="KW-0812">Transmembrane</keyword>
<feature type="transmembrane region" description="Helical" evidence="13">
    <location>
        <begin position="310"/>
        <end position="331"/>
    </location>
</feature>
<keyword evidence="7 13" id="KW-1133">Transmembrane helix</keyword>
<evidence type="ECO:0000256" key="5">
    <source>
        <dbReference type="ARBA" id="ARBA00022475"/>
    </source>
</evidence>
<evidence type="ECO:0000256" key="7">
    <source>
        <dbReference type="ARBA" id="ARBA00022989"/>
    </source>
</evidence>
<feature type="transmembrane region" description="Helical" evidence="13">
    <location>
        <begin position="104"/>
        <end position="128"/>
    </location>
</feature>
<keyword evidence="9 13" id="KW-0472">Membrane</keyword>
<dbReference type="PANTHER" id="PTHR23516:SF1">
    <property type="entry name" value="MOLYBDATE-ANION TRANSPORTER"/>
    <property type="match status" value="1"/>
</dbReference>
<name>A0A9N8EH96_9STRA</name>
<evidence type="ECO:0000256" key="4">
    <source>
        <dbReference type="ARBA" id="ARBA00022448"/>
    </source>
</evidence>
<keyword evidence="15" id="KW-1185">Reference proteome</keyword>
<dbReference type="Gene3D" id="1.20.1250.20">
    <property type="entry name" value="MFS general substrate transporter like domains"/>
    <property type="match status" value="1"/>
</dbReference>
<evidence type="ECO:0000256" key="2">
    <source>
        <dbReference type="ARBA" id="ARBA00004651"/>
    </source>
</evidence>
<feature type="transmembrane region" description="Helical" evidence="13">
    <location>
        <begin position="184"/>
        <end position="206"/>
    </location>
</feature>
<evidence type="ECO:0000256" key="3">
    <source>
        <dbReference type="ARBA" id="ARBA00021242"/>
    </source>
</evidence>
<gene>
    <name evidence="14" type="ORF">SEMRO_1189_G250720.1</name>
</gene>
<comment type="subcellular location">
    <subcellularLocation>
        <location evidence="2">Cell membrane</location>
        <topology evidence="2">Multi-pass membrane protein</topology>
    </subcellularLocation>
</comment>
<feature type="transmembrane region" description="Helical" evidence="13">
    <location>
        <begin position="262"/>
        <end position="284"/>
    </location>
</feature>
<sequence>MRSHFEEPPIHPVEPADIALCGALKKPASLPLDLIQAGSMSYTSSSSQGDESSLSDKSFATTSQQSSEDSICSTVDEDNALMASSDDAATSEKQDHASFMSLRITYLIVTLVVMLADGLQGTHLYVLYEGYGFTVANLYCLGFVTGGLASPITGPLVDKLGRKKSAILYCLLEIFINRLEQYPILAGLIISRMIGGITTNLLSTVFDTWLDTEYRRRGIQKKGGYEIIMRDSVIVSNLAAIGSGYLAHVLAETYGPKGPFEGAVACTSIALVVIMFIWAENYGCGEDQELKSMREFMDDAVTAFKNDNKVLRLGIIQGLTCASIQIFIFLWSPALRHFATSAPQGSIGLDGNGEPAYGLIFGAFMAAGVLGGLTAPWVRQLSTAMMMKYNDTNVVSQLGRDGEQTNDDRPMAVEALSTICYLASAFLLLLPCLLDGEGEHSFSICLVAFLIYEFIVGLYLPCEGVLRSIYFPAEGRASILTLPRIVVNCSVSVGVVLTNYMTMRDAFSSIFVLMVVSAALQLSLVVDPWSPIAEEDDETVPIKAISGEKLASGTWDHAPELKRASFVSSFCSQGDDASVSSASSCKGPATDKLKNE</sequence>
<dbReference type="InterPro" id="IPR036259">
    <property type="entry name" value="MFS_trans_sf"/>
</dbReference>
<evidence type="ECO:0000256" key="8">
    <source>
        <dbReference type="ARBA" id="ARBA00023065"/>
    </source>
</evidence>
<dbReference type="GO" id="GO:0005886">
    <property type="term" value="C:plasma membrane"/>
    <property type="evidence" value="ECO:0007669"/>
    <property type="project" value="UniProtKB-SubCell"/>
</dbReference>
<feature type="region of interest" description="Disordered" evidence="12">
    <location>
        <begin position="572"/>
        <end position="596"/>
    </location>
</feature>
<organism evidence="14 15">
    <name type="scientific">Seminavis robusta</name>
    <dbReference type="NCBI Taxonomy" id="568900"/>
    <lineage>
        <taxon>Eukaryota</taxon>
        <taxon>Sar</taxon>
        <taxon>Stramenopiles</taxon>
        <taxon>Ochrophyta</taxon>
        <taxon>Bacillariophyta</taxon>
        <taxon>Bacillariophyceae</taxon>
        <taxon>Bacillariophycidae</taxon>
        <taxon>Naviculales</taxon>
        <taxon>Naviculaceae</taxon>
        <taxon>Seminavis</taxon>
    </lineage>
</organism>
<dbReference type="PANTHER" id="PTHR23516">
    <property type="entry name" value="SAM (S-ADENOSYL METHIONINE) TRANSPORTER"/>
    <property type="match status" value="1"/>
</dbReference>
<keyword evidence="8" id="KW-0406">Ion transport</keyword>
<keyword evidence="4" id="KW-0813">Transport</keyword>
<feature type="compositionally biased region" description="Low complexity" evidence="12">
    <location>
        <begin position="43"/>
        <end position="58"/>
    </location>
</feature>
<evidence type="ECO:0000313" key="14">
    <source>
        <dbReference type="EMBL" id="CAB9521376.1"/>
    </source>
</evidence>
<feature type="transmembrane region" description="Helical" evidence="13">
    <location>
        <begin position="356"/>
        <end position="378"/>
    </location>
</feature>
<comment type="caution">
    <text evidence="14">The sequence shown here is derived from an EMBL/GenBank/DDBJ whole genome shotgun (WGS) entry which is preliminary data.</text>
</comment>
<dbReference type="SUPFAM" id="SSF103473">
    <property type="entry name" value="MFS general substrate transporter"/>
    <property type="match status" value="1"/>
</dbReference>
<evidence type="ECO:0000256" key="9">
    <source>
        <dbReference type="ARBA" id="ARBA00023136"/>
    </source>
</evidence>
<evidence type="ECO:0000256" key="10">
    <source>
        <dbReference type="ARBA" id="ARBA00030646"/>
    </source>
</evidence>
<dbReference type="OrthoDB" id="263957at2759"/>
<evidence type="ECO:0000256" key="6">
    <source>
        <dbReference type="ARBA" id="ARBA00022692"/>
    </source>
</evidence>
<feature type="compositionally biased region" description="Polar residues" evidence="12">
    <location>
        <begin position="59"/>
        <end position="71"/>
    </location>
</feature>
<dbReference type="EMBL" id="CAICTM010001187">
    <property type="protein sequence ID" value="CAB9521376.1"/>
    <property type="molecule type" value="Genomic_DNA"/>
</dbReference>
<evidence type="ECO:0000256" key="13">
    <source>
        <dbReference type="SAM" id="Phobius"/>
    </source>
</evidence>
<feature type="transmembrane region" description="Helical" evidence="13">
    <location>
        <begin position="506"/>
        <end position="526"/>
    </location>
</feature>
<reference evidence="14" key="1">
    <citation type="submission" date="2020-06" db="EMBL/GenBank/DDBJ databases">
        <authorList>
            <consortium name="Plant Systems Biology data submission"/>
        </authorList>
    </citation>
    <scope>NUCLEOTIDE SEQUENCE</scope>
    <source>
        <strain evidence="14">D6</strain>
    </source>
</reference>
<protein>
    <recommendedName>
        <fullName evidence="3">Molybdate-anion transporter</fullName>
    </recommendedName>
    <alternativeName>
        <fullName evidence="10">Major facilitator superfamily domain-containing protein 5</fullName>
    </alternativeName>
    <alternativeName>
        <fullName evidence="11">Molybdate transporter 2 homolog</fullName>
    </alternativeName>
</protein>
<evidence type="ECO:0000256" key="11">
    <source>
        <dbReference type="ARBA" id="ARBA00032555"/>
    </source>
</evidence>
<evidence type="ECO:0000256" key="1">
    <source>
        <dbReference type="ARBA" id="ARBA00003019"/>
    </source>
</evidence>
<feature type="transmembrane region" description="Helical" evidence="13">
    <location>
        <begin position="440"/>
        <end position="460"/>
    </location>
</feature>
<feature type="region of interest" description="Disordered" evidence="12">
    <location>
        <begin position="43"/>
        <end position="71"/>
    </location>
</feature>
<dbReference type="AlphaFoldDB" id="A0A9N8EH96"/>
<dbReference type="InterPro" id="IPR008509">
    <property type="entry name" value="MOT2/MFSD5"/>
</dbReference>
<evidence type="ECO:0000313" key="15">
    <source>
        <dbReference type="Proteomes" id="UP001153069"/>
    </source>
</evidence>